<feature type="domain" description="Zinc finger CGNR" evidence="1">
    <location>
        <begin position="167"/>
        <end position="208"/>
    </location>
</feature>
<accession>A0A542EWI6</accession>
<reference evidence="2 3" key="1">
    <citation type="submission" date="2019-06" db="EMBL/GenBank/DDBJ databases">
        <title>Sequencing the genomes of 1000 actinobacteria strains.</title>
        <authorList>
            <person name="Klenk H.-P."/>
        </authorList>
    </citation>
    <scope>NUCLEOTIDE SEQUENCE [LARGE SCALE GENOMIC DNA]</scope>
    <source>
        <strain evidence="2 3">DSM 17305</strain>
    </source>
</reference>
<dbReference type="SUPFAM" id="SSF160904">
    <property type="entry name" value="Jann2411-like"/>
    <property type="match status" value="1"/>
</dbReference>
<dbReference type="InterPro" id="IPR021005">
    <property type="entry name" value="Znf_CGNR"/>
</dbReference>
<dbReference type="Proteomes" id="UP000316298">
    <property type="component" value="Unassembled WGS sequence"/>
</dbReference>
<evidence type="ECO:0000313" key="3">
    <source>
        <dbReference type="Proteomes" id="UP000316298"/>
    </source>
</evidence>
<dbReference type="InterPro" id="IPR023286">
    <property type="entry name" value="ABATE_dom_sf"/>
</dbReference>
<evidence type="ECO:0000259" key="1">
    <source>
        <dbReference type="Pfam" id="PF11706"/>
    </source>
</evidence>
<gene>
    <name evidence="2" type="ORF">FB475_3860</name>
</gene>
<sequence length="211" mass="22894">MSTGPGYDRGMTRLIPMNEFDRYAELSPILDIVEATDHLKDSLTAAIALANTFGAPQRRGRPATAPTAAAVEEVLRLTTKRAPTTDPSDYAADGKILYDALSLLPDVDGAASLVNELLAKTKAAPHLTRTAGEPWHLHFGSPDEANGWLAEFATAVAMLLGSDQLERVRRCEAVRCDELFLDATRNRTQRFCSTACQNRTKVAAHRAKAST</sequence>
<dbReference type="InterPro" id="IPR010852">
    <property type="entry name" value="ABATE"/>
</dbReference>
<dbReference type="Gene3D" id="1.10.3300.10">
    <property type="entry name" value="Jann2411-like domain"/>
    <property type="match status" value="1"/>
</dbReference>
<dbReference type="PANTHER" id="PTHR35525:SF3">
    <property type="entry name" value="BLL6575 PROTEIN"/>
    <property type="match status" value="1"/>
</dbReference>
<evidence type="ECO:0000313" key="2">
    <source>
        <dbReference type="EMBL" id="TQJ19687.1"/>
    </source>
</evidence>
<dbReference type="PANTHER" id="PTHR35525">
    <property type="entry name" value="BLL6575 PROTEIN"/>
    <property type="match status" value="1"/>
</dbReference>
<proteinExistence type="predicted"/>
<organism evidence="2 3">
    <name type="scientific">Kribbella jejuensis</name>
    <dbReference type="NCBI Taxonomy" id="236068"/>
    <lineage>
        <taxon>Bacteria</taxon>
        <taxon>Bacillati</taxon>
        <taxon>Actinomycetota</taxon>
        <taxon>Actinomycetes</taxon>
        <taxon>Propionibacteriales</taxon>
        <taxon>Kribbellaceae</taxon>
        <taxon>Kribbella</taxon>
    </lineage>
</organism>
<comment type="caution">
    <text evidence="2">The sequence shown here is derived from an EMBL/GenBank/DDBJ whole genome shotgun (WGS) entry which is preliminary data.</text>
</comment>
<dbReference type="Pfam" id="PF11706">
    <property type="entry name" value="zf-CGNR"/>
    <property type="match status" value="1"/>
</dbReference>
<keyword evidence="3" id="KW-1185">Reference proteome</keyword>
<dbReference type="EMBL" id="VFMM01000001">
    <property type="protein sequence ID" value="TQJ19687.1"/>
    <property type="molecule type" value="Genomic_DNA"/>
</dbReference>
<dbReference type="AlphaFoldDB" id="A0A542EWI6"/>
<name>A0A542EWI6_9ACTN</name>
<protein>
    <submittedName>
        <fullName evidence="2">CGNR zinc finger protein</fullName>
    </submittedName>
</protein>